<dbReference type="EMBL" id="JXJN01006261">
    <property type="status" value="NOT_ANNOTATED_CDS"/>
    <property type="molecule type" value="Genomic_DNA"/>
</dbReference>
<protein>
    <submittedName>
        <fullName evidence="1">Uncharacterized protein</fullName>
    </submittedName>
</protein>
<dbReference type="Proteomes" id="UP000092460">
    <property type="component" value="Unassembled WGS sequence"/>
</dbReference>
<dbReference type="EnsemblMetazoa" id="GPPI013809-RA">
    <property type="protein sequence ID" value="GPPI013809-PA"/>
    <property type="gene ID" value="GPPI013809"/>
</dbReference>
<keyword evidence="2" id="KW-1185">Reference proteome</keyword>
<name>A0A1B0AZF7_9MUSC</name>
<evidence type="ECO:0000313" key="2">
    <source>
        <dbReference type="Proteomes" id="UP000092460"/>
    </source>
</evidence>
<organism evidence="1 2">
    <name type="scientific">Glossina palpalis gambiensis</name>
    <dbReference type="NCBI Taxonomy" id="67801"/>
    <lineage>
        <taxon>Eukaryota</taxon>
        <taxon>Metazoa</taxon>
        <taxon>Ecdysozoa</taxon>
        <taxon>Arthropoda</taxon>
        <taxon>Hexapoda</taxon>
        <taxon>Insecta</taxon>
        <taxon>Pterygota</taxon>
        <taxon>Neoptera</taxon>
        <taxon>Endopterygota</taxon>
        <taxon>Diptera</taxon>
        <taxon>Brachycera</taxon>
        <taxon>Muscomorpha</taxon>
        <taxon>Hippoboscoidea</taxon>
        <taxon>Glossinidae</taxon>
        <taxon>Glossina</taxon>
    </lineage>
</organism>
<reference evidence="1" key="2">
    <citation type="submission" date="2020-05" db="UniProtKB">
        <authorList>
            <consortium name="EnsemblMetazoa"/>
        </authorList>
    </citation>
    <scope>IDENTIFICATION</scope>
    <source>
        <strain evidence="1">IAEA</strain>
    </source>
</reference>
<proteinExistence type="predicted"/>
<reference evidence="2" key="1">
    <citation type="submission" date="2015-01" db="EMBL/GenBank/DDBJ databases">
        <authorList>
            <person name="Aksoy S."/>
            <person name="Warren W."/>
            <person name="Wilson R.K."/>
        </authorList>
    </citation>
    <scope>NUCLEOTIDE SEQUENCE [LARGE SCALE GENOMIC DNA]</scope>
    <source>
        <strain evidence="2">IAEA</strain>
    </source>
</reference>
<accession>A0A1B0AZF7</accession>
<dbReference type="VEuPathDB" id="VectorBase:GPPI013809"/>
<evidence type="ECO:0000313" key="1">
    <source>
        <dbReference type="EnsemblMetazoa" id="GPPI013809-PA"/>
    </source>
</evidence>
<dbReference type="AlphaFoldDB" id="A0A1B0AZF7"/>
<sequence length="98" mass="11004">MTKALTVLFMARTCHSDIRISLDLINANATSGTFASFHPFVPFSRKALKFGYSDIKFLLKSLESKFYLPDSFQILAIFGPVRTAKKKKSGKFSPSQHI</sequence>